<dbReference type="GeneID" id="63715001"/>
<name>A0A151GVS8_DRECN</name>
<evidence type="ECO:0000313" key="2">
    <source>
        <dbReference type="Proteomes" id="UP000076580"/>
    </source>
</evidence>
<accession>A0A151GVS8</accession>
<keyword evidence="2" id="KW-1185">Reference proteome</keyword>
<dbReference type="InParanoid" id="A0A151GVS8"/>
<proteinExistence type="predicted"/>
<comment type="caution">
    <text evidence="1">The sequence shown here is derived from an EMBL/GenBank/DDBJ whole genome shotgun (WGS) entry which is preliminary data.</text>
</comment>
<reference evidence="1 2" key="1">
    <citation type="journal article" date="2016" name="Sci. Rep.">
        <title>Insights into Adaptations to a Near-Obligate Nematode Endoparasitic Lifestyle from the Finished Genome of Drechmeria coniospora.</title>
        <authorList>
            <person name="Zhang L."/>
            <person name="Zhou Z."/>
            <person name="Guo Q."/>
            <person name="Fokkens L."/>
            <person name="Miskei M."/>
            <person name="Pocsi I."/>
            <person name="Zhang W."/>
            <person name="Chen M."/>
            <person name="Wang L."/>
            <person name="Sun Y."/>
            <person name="Donzelli B.G."/>
            <person name="Gibson D.M."/>
            <person name="Nelson D.R."/>
            <person name="Luo J.G."/>
            <person name="Rep M."/>
            <person name="Liu H."/>
            <person name="Yang S."/>
            <person name="Wang J."/>
            <person name="Krasnoff S.B."/>
            <person name="Xu Y."/>
            <person name="Molnar I."/>
            <person name="Lin M."/>
        </authorList>
    </citation>
    <scope>NUCLEOTIDE SEQUENCE [LARGE SCALE GENOMIC DNA]</scope>
    <source>
        <strain evidence="1 2">ARSEF 6962</strain>
    </source>
</reference>
<dbReference type="AlphaFoldDB" id="A0A151GVS8"/>
<protein>
    <submittedName>
        <fullName evidence="1">Uncharacterized protein</fullName>
    </submittedName>
</protein>
<dbReference type="Proteomes" id="UP000076580">
    <property type="component" value="Chromosome 01"/>
</dbReference>
<sequence>MHKLERTTPRAASFLLRMPLTVAGMAIDGYAWWRDGIGPVRQAGAPSGGVRRGNRSLGRLHALPSTDGVVGGVDAVEEVNRSEAHKDVRIAGRWRGEKGWRLSNVK</sequence>
<organism evidence="1 2">
    <name type="scientific">Drechmeria coniospora</name>
    <name type="common">Nematophagous fungus</name>
    <name type="synonym">Meria coniospora</name>
    <dbReference type="NCBI Taxonomy" id="98403"/>
    <lineage>
        <taxon>Eukaryota</taxon>
        <taxon>Fungi</taxon>
        <taxon>Dikarya</taxon>
        <taxon>Ascomycota</taxon>
        <taxon>Pezizomycotina</taxon>
        <taxon>Sordariomycetes</taxon>
        <taxon>Hypocreomycetidae</taxon>
        <taxon>Hypocreales</taxon>
        <taxon>Ophiocordycipitaceae</taxon>
        <taxon>Drechmeria</taxon>
    </lineage>
</organism>
<gene>
    <name evidence="1" type="ORF">DCS_02358</name>
</gene>
<evidence type="ECO:0000313" key="1">
    <source>
        <dbReference type="EMBL" id="KYK61217.1"/>
    </source>
</evidence>
<dbReference type="RefSeq" id="XP_040660569.1">
    <property type="nucleotide sequence ID" value="XM_040799686.1"/>
</dbReference>
<dbReference type="EMBL" id="LAYC01000001">
    <property type="protein sequence ID" value="KYK61217.1"/>
    <property type="molecule type" value="Genomic_DNA"/>
</dbReference>